<feature type="region of interest" description="Disordered" evidence="1">
    <location>
        <begin position="312"/>
        <end position="449"/>
    </location>
</feature>
<dbReference type="PANTHER" id="PTHR13832:SF827">
    <property type="entry name" value="PROTEIN PHOSPHATASE 1L"/>
    <property type="match status" value="1"/>
</dbReference>
<protein>
    <recommendedName>
        <fullName evidence="2">PPM-type phosphatase domain-containing protein</fullName>
    </recommendedName>
</protein>
<dbReference type="PROSITE" id="PS51746">
    <property type="entry name" value="PPM_2"/>
    <property type="match status" value="1"/>
</dbReference>
<dbReference type="Pfam" id="PF13672">
    <property type="entry name" value="PP2C_2"/>
    <property type="match status" value="1"/>
</dbReference>
<dbReference type="Gene3D" id="3.60.40.10">
    <property type="entry name" value="PPM-type phosphatase domain"/>
    <property type="match status" value="1"/>
</dbReference>
<evidence type="ECO:0000313" key="4">
    <source>
        <dbReference type="Proteomes" id="UP000186868"/>
    </source>
</evidence>
<feature type="compositionally biased region" description="Basic and acidic residues" evidence="1">
    <location>
        <begin position="333"/>
        <end position="346"/>
    </location>
</feature>
<proteinExistence type="predicted"/>
<dbReference type="InterPro" id="IPR025874">
    <property type="entry name" value="DZR"/>
</dbReference>
<sequence length="733" mass="81105">MLVCPQCQFENPNNNKFCQRCGTSLTHKSCHECGTSVPFSAQTCHGCGAFTGTVWLVIIVEQGEQKQQNLGEYLDLGRRYRLMSSEGSALSQVSTSKSLHKRFQGKVVDCQPLQKSVLGILLEQQAELLENAQENSTGDRVSEADLWQRIGIPELALPYLTLKDSIPAIPTIHDAWHEEKKEVILLSDRSDWQLLSEQWREGRLSLEETISRLAEMASLWEILSQVDCQQSLLVESNLRIAKEQTFGLEQLYQTPQNTQLTLQDLGGVWQKLLQQSELTKFEPLTQLLNELTSGAIATIEQLQLKLQALHRHTTEARGRRRIPPRQPLPIKRGNGDKVSASDDRSQTSDADLSVIPSSSKTAPSSDRELEKAVERSSTIAPRASSSGDREPTLSGAQAAVPAQTTVKLPAQSVSSDEPTTEELVLASDEDEDSFDSASMRSVGQKTEGEDLSTAVLPMELQSLADAGYTDRGRQRHHNEDFFGLKSQVKKQLSSRGKKCQARGLYIVCDGMGGHAAGEVASAMAVETLQRYFIANWQDDLPDRETIEKGVLLANQAIFNVNQKNARSGNGRMGTTLVMALVQDTKVAIAHVGDSRIYRVSRKGGLEQLTVDHEVGQRAIQGGVDPNIAYARPDAYQLTQALGPHGSKFIQPDIRYLDLQEDTLLLLCSDGLSDNHLIETHWQTYLTPLISANNNLEKGLRKLIDFANQHNGHDNITAILVRMKVRPYLGGGTW</sequence>
<dbReference type="SUPFAM" id="SSF81606">
    <property type="entry name" value="PP2C-like"/>
    <property type="match status" value="1"/>
</dbReference>
<keyword evidence="4" id="KW-1185">Reference proteome</keyword>
<dbReference type="NCBIfam" id="NF011149">
    <property type="entry name" value="PRK14559.1"/>
    <property type="match status" value="1"/>
</dbReference>
<dbReference type="Proteomes" id="UP000186868">
    <property type="component" value="Unassembled WGS sequence"/>
</dbReference>
<dbReference type="SMART" id="SM00331">
    <property type="entry name" value="PP2C_SIG"/>
    <property type="match status" value="1"/>
</dbReference>
<feature type="domain" description="PPM-type phosphatase" evidence="2">
    <location>
        <begin position="464"/>
        <end position="722"/>
    </location>
</feature>
<organism evidence="3 4">
    <name type="scientific">Hydrococcus rivularis NIES-593</name>
    <dbReference type="NCBI Taxonomy" id="1921803"/>
    <lineage>
        <taxon>Bacteria</taxon>
        <taxon>Bacillati</taxon>
        <taxon>Cyanobacteriota</taxon>
        <taxon>Cyanophyceae</taxon>
        <taxon>Pleurocapsales</taxon>
        <taxon>Hydrococcaceae</taxon>
        <taxon>Hydrococcus</taxon>
    </lineage>
</organism>
<dbReference type="InterPro" id="IPR015655">
    <property type="entry name" value="PP2C"/>
</dbReference>
<comment type="caution">
    <text evidence="3">The sequence shown here is derived from an EMBL/GenBank/DDBJ whole genome shotgun (WGS) entry which is preliminary data.</text>
</comment>
<gene>
    <name evidence="3" type="ORF">NIES593_21255</name>
</gene>
<evidence type="ECO:0000259" key="2">
    <source>
        <dbReference type="PROSITE" id="PS51746"/>
    </source>
</evidence>
<accession>A0A1U7H895</accession>
<dbReference type="SMART" id="SM00332">
    <property type="entry name" value="PP2Cc"/>
    <property type="match status" value="1"/>
</dbReference>
<feature type="compositionally biased region" description="Basic and acidic residues" evidence="1">
    <location>
        <begin position="365"/>
        <end position="374"/>
    </location>
</feature>
<feature type="compositionally biased region" description="Polar residues" evidence="1">
    <location>
        <begin position="402"/>
        <end position="417"/>
    </location>
</feature>
<feature type="compositionally biased region" description="Polar residues" evidence="1">
    <location>
        <begin position="375"/>
        <end position="386"/>
    </location>
</feature>
<dbReference type="OrthoDB" id="500607at2"/>
<reference evidence="3 4" key="1">
    <citation type="submission" date="2016-11" db="EMBL/GenBank/DDBJ databases">
        <title>Draft Genome Sequences of Nine Cyanobacterial Strains from Diverse Habitats.</title>
        <authorList>
            <person name="Zhu T."/>
            <person name="Hou S."/>
            <person name="Lu X."/>
            <person name="Hess W.R."/>
        </authorList>
    </citation>
    <scope>NUCLEOTIDE SEQUENCE [LARGE SCALE GENOMIC DNA]</scope>
    <source>
        <strain evidence="3 4">NIES-593</strain>
    </source>
</reference>
<name>A0A1U7H895_9CYAN</name>
<dbReference type="AlphaFoldDB" id="A0A1U7H895"/>
<dbReference type="PANTHER" id="PTHR13832">
    <property type="entry name" value="PROTEIN PHOSPHATASE 2C"/>
    <property type="match status" value="1"/>
</dbReference>
<dbReference type="InterPro" id="IPR036457">
    <property type="entry name" value="PPM-type-like_dom_sf"/>
</dbReference>
<dbReference type="InterPro" id="IPR001932">
    <property type="entry name" value="PPM-type_phosphatase-like_dom"/>
</dbReference>
<feature type="compositionally biased region" description="Polar residues" evidence="1">
    <location>
        <begin position="347"/>
        <end position="364"/>
    </location>
</feature>
<evidence type="ECO:0000313" key="3">
    <source>
        <dbReference type="EMBL" id="OKH19170.1"/>
    </source>
</evidence>
<dbReference type="Pfam" id="PF12773">
    <property type="entry name" value="DZR"/>
    <property type="match status" value="1"/>
</dbReference>
<evidence type="ECO:0000256" key="1">
    <source>
        <dbReference type="SAM" id="MobiDB-lite"/>
    </source>
</evidence>
<dbReference type="EMBL" id="MRCB01000042">
    <property type="protein sequence ID" value="OKH19170.1"/>
    <property type="molecule type" value="Genomic_DNA"/>
</dbReference>
<dbReference type="CDD" id="cd00143">
    <property type="entry name" value="PP2Cc"/>
    <property type="match status" value="1"/>
</dbReference>
<dbReference type="RefSeq" id="WP_073601498.1">
    <property type="nucleotide sequence ID" value="NZ_MRCB01000042.1"/>
</dbReference>
<dbReference type="GO" id="GO:0004722">
    <property type="term" value="F:protein serine/threonine phosphatase activity"/>
    <property type="evidence" value="ECO:0007669"/>
    <property type="project" value="InterPro"/>
</dbReference>
<dbReference type="STRING" id="1921803.NIES593_21255"/>